<proteinExistence type="predicted"/>
<protein>
    <submittedName>
        <fullName evidence="2">Uncharacterized protein</fullName>
    </submittedName>
</protein>
<evidence type="ECO:0000313" key="2">
    <source>
        <dbReference type="EMBL" id="CAI5742007.1"/>
    </source>
</evidence>
<feature type="compositionally biased region" description="Polar residues" evidence="1">
    <location>
        <begin position="1"/>
        <end position="11"/>
    </location>
</feature>
<evidence type="ECO:0000256" key="1">
    <source>
        <dbReference type="SAM" id="MobiDB-lite"/>
    </source>
</evidence>
<feature type="compositionally biased region" description="Basic and acidic residues" evidence="1">
    <location>
        <begin position="175"/>
        <end position="184"/>
    </location>
</feature>
<feature type="compositionally biased region" description="Basic residues" evidence="1">
    <location>
        <begin position="31"/>
        <end position="40"/>
    </location>
</feature>
<organism evidence="2 3">
    <name type="scientific">Peronospora destructor</name>
    <dbReference type="NCBI Taxonomy" id="86335"/>
    <lineage>
        <taxon>Eukaryota</taxon>
        <taxon>Sar</taxon>
        <taxon>Stramenopiles</taxon>
        <taxon>Oomycota</taxon>
        <taxon>Peronosporomycetes</taxon>
        <taxon>Peronosporales</taxon>
        <taxon>Peronosporaceae</taxon>
        <taxon>Peronospora</taxon>
    </lineage>
</organism>
<evidence type="ECO:0000313" key="3">
    <source>
        <dbReference type="Proteomes" id="UP001162029"/>
    </source>
</evidence>
<comment type="caution">
    <text evidence="2">The sequence shown here is derived from an EMBL/GenBank/DDBJ whole genome shotgun (WGS) entry which is preliminary data.</text>
</comment>
<dbReference type="AlphaFoldDB" id="A0AAV0UYS4"/>
<sequence length="382" mass="43356">MGIHSNSSRYAEQTEYKRQQKKNGSNNWKPSRPKRRKWKLSRALGPETTSADNVEELLQSQYNARREEKERLGAEIAALKKENTLLLKDVDRKEEELQRQDEQIAVHKTHIEGLQQALKEEQEAGMMRLKEKQETIQDLEKIVQQMQMRRRSSVAAALALAEAEGRDTVGFGPMDRLKPSHENGENGSDDEPDTPPGTPPPISSGGLLPLEDPTADQTIRDWTEDRKISFVRNFEEALDLDRLEELIRKLPYEHQEGASRVLMGALDLDTTDEPVNESQIVLRHLSAERQAELREFLLPLLKSHPALKVSYSTMERRTLATDVRIQIERRRDSVLGGFVPGEKRFGKDHLFLGPSVEDVGKLVPHVPRVLSTGNKASLCVQA</sequence>
<reference evidence="2" key="1">
    <citation type="submission" date="2022-12" db="EMBL/GenBank/DDBJ databases">
        <authorList>
            <person name="Webb A."/>
        </authorList>
    </citation>
    <scope>NUCLEOTIDE SEQUENCE</scope>
    <source>
        <strain evidence="2">Pd1</strain>
    </source>
</reference>
<keyword evidence="3" id="KW-1185">Reference proteome</keyword>
<dbReference type="Proteomes" id="UP001162029">
    <property type="component" value="Unassembled WGS sequence"/>
</dbReference>
<name>A0AAV0UYS4_9STRA</name>
<accession>A0AAV0UYS4</accession>
<gene>
    <name evidence="2" type="ORF">PDE001_LOCUS8069</name>
</gene>
<feature type="region of interest" description="Disordered" evidence="1">
    <location>
        <begin position="1"/>
        <end position="52"/>
    </location>
</feature>
<feature type="region of interest" description="Disordered" evidence="1">
    <location>
        <begin position="168"/>
        <end position="213"/>
    </location>
</feature>
<dbReference type="EMBL" id="CANTFM010001633">
    <property type="protein sequence ID" value="CAI5742007.1"/>
    <property type="molecule type" value="Genomic_DNA"/>
</dbReference>